<gene>
    <name evidence="15" type="ORF">FE257_007206</name>
</gene>
<feature type="region of interest" description="Disordered" evidence="12">
    <location>
        <begin position="41"/>
        <end position="68"/>
    </location>
</feature>
<dbReference type="GO" id="GO:0016263">
    <property type="term" value="F:glycoprotein-N-acetylgalactosamine 3-beta-galactosyltransferase activity"/>
    <property type="evidence" value="ECO:0007669"/>
    <property type="project" value="UniProtKB-EC"/>
</dbReference>
<evidence type="ECO:0000256" key="6">
    <source>
        <dbReference type="ARBA" id="ARBA00022679"/>
    </source>
</evidence>
<keyword evidence="16" id="KW-1185">Reference proteome</keyword>
<evidence type="ECO:0000256" key="10">
    <source>
        <dbReference type="ARBA" id="ARBA00022989"/>
    </source>
</evidence>
<comment type="pathway">
    <text evidence="2">Protein modification; protein glycosylation.</text>
</comment>
<keyword evidence="6" id="KW-0808">Transferase</keyword>
<proteinExistence type="inferred from homology"/>
<dbReference type="AlphaFoldDB" id="A0AAD4GUA5"/>
<feature type="compositionally biased region" description="Polar residues" evidence="12">
    <location>
        <begin position="44"/>
        <end position="68"/>
    </location>
</feature>
<reference evidence="15" key="1">
    <citation type="journal article" date="2019" name="Beilstein J. Org. Chem.">
        <title>Nanangenines: drimane sesquiterpenoids as the dominant metabolite cohort of a novel Australian fungus, Aspergillus nanangensis.</title>
        <authorList>
            <person name="Lacey H.J."/>
            <person name="Gilchrist C.L.M."/>
            <person name="Crombie A."/>
            <person name="Kalaitzis J.A."/>
            <person name="Vuong D."/>
            <person name="Rutledge P.J."/>
            <person name="Turner P."/>
            <person name="Pitt J.I."/>
            <person name="Lacey E."/>
            <person name="Chooi Y.H."/>
            <person name="Piggott A.M."/>
        </authorList>
    </citation>
    <scope>NUCLEOTIDE SEQUENCE</scope>
    <source>
        <strain evidence="15">MST-FP2251</strain>
    </source>
</reference>
<accession>A0AAD4GUA5</accession>
<evidence type="ECO:0000256" key="8">
    <source>
        <dbReference type="ARBA" id="ARBA00022741"/>
    </source>
</evidence>
<evidence type="ECO:0000259" key="14">
    <source>
        <dbReference type="Pfam" id="PF02434"/>
    </source>
</evidence>
<feature type="transmembrane region" description="Helical" evidence="13">
    <location>
        <begin position="14"/>
        <end position="32"/>
    </location>
</feature>
<organism evidence="15 16">
    <name type="scientific">Aspergillus nanangensis</name>
    <dbReference type="NCBI Taxonomy" id="2582783"/>
    <lineage>
        <taxon>Eukaryota</taxon>
        <taxon>Fungi</taxon>
        <taxon>Dikarya</taxon>
        <taxon>Ascomycota</taxon>
        <taxon>Pezizomycotina</taxon>
        <taxon>Eurotiomycetes</taxon>
        <taxon>Eurotiomycetidae</taxon>
        <taxon>Eurotiales</taxon>
        <taxon>Aspergillaceae</taxon>
        <taxon>Aspergillus</taxon>
        <taxon>Aspergillus subgen. Circumdati</taxon>
    </lineage>
</organism>
<evidence type="ECO:0000256" key="12">
    <source>
        <dbReference type="SAM" id="MobiDB-lite"/>
    </source>
</evidence>
<evidence type="ECO:0000256" key="11">
    <source>
        <dbReference type="ARBA" id="ARBA00023136"/>
    </source>
</evidence>
<evidence type="ECO:0000256" key="3">
    <source>
        <dbReference type="ARBA" id="ARBA00006462"/>
    </source>
</evidence>
<reference evidence="15" key="2">
    <citation type="submission" date="2020-02" db="EMBL/GenBank/DDBJ databases">
        <authorList>
            <person name="Gilchrist C.L.M."/>
            <person name="Chooi Y.-H."/>
        </authorList>
    </citation>
    <scope>NUCLEOTIDE SEQUENCE</scope>
    <source>
        <strain evidence="15">MST-FP2251</strain>
    </source>
</reference>
<dbReference type="Pfam" id="PF02434">
    <property type="entry name" value="Fringe"/>
    <property type="match status" value="1"/>
</dbReference>
<comment type="caution">
    <text evidence="15">The sequence shown here is derived from an EMBL/GenBank/DDBJ whole genome shotgun (WGS) entry which is preliminary data.</text>
</comment>
<protein>
    <recommendedName>
        <fullName evidence="4">N-acetylgalactosaminide beta-1,3-galactosyltransferase</fullName>
        <ecNumber evidence="4">2.4.1.122</ecNumber>
    </recommendedName>
</protein>
<keyword evidence="9" id="KW-0735">Signal-anchor</keyword>
<evidence type="ECO:0000256" key="7">
    <source>
        <dbReference type="ARBA" id="ARBA00022692"/>
    </source>
</evidence>
<dbReference type="EMBL" id="VCAU01000035">
    <property type="protein sequence ID" value="KAF9889496.1"/>
    <property type="molecule type" value="Genomic_DNA"/>
</dbReference>
<dbReference type="InterPro" id="IPR026050">
    <property type="entry name" value="C1GALT1/C1GALT1_chp1"/>
</dbReference>
<dbReference type="Gene3D" id="3.90.550.50">
    <property type="match status" value="1"/>
</dbReference>
<dbReference type="Proteomes" id="UP001194746">
    <property type="component" value="Unassembled WGS sequence"/>
</dbReference>
<keyword evidence="7 13" id="KW-0812">Transmembrane</keyword>
<dbReference type="PANTHER" id="PTHR23033">
    <property type="entry name" value="BETA1,3-GALACTOSYLTRANSFERASE"/>
    <property type="match status" value="1"/>
</dbReference>
<evidence type="ECO:0000256" key="5">
    <source>
        <dbReference type="ARBA" id="ARBA00022676"/>
    </source>
</evidence>
<sequence length="458" mass="51899">MICIPSGRRQPRRWSFVTTTTLIGLILIYLLLPSHPDKHVTQADAHNTGAQSPSATTNPGAPTSNCPVNNSMSEMLVIMKTGVTEAQQKVPTQLRTTLQCVPHYAIFSDHEEVIDGVRTHDVLSNVSEARKSTDPDFDLYNRVRARGRQGLLRADWPNDNDDDVNGPLGKPGNPRWRLDKWKFVPMLHRALQLHGTAKWYVFIEADSYVVWPNLVAWVERMDHEDPYYLGAQMMAGDTIFGYGGSGIVLSREAVRRVAARWEERPGEMEELTARNWAGDSVLGQVLGDVGVPLLWAWPMLLQRRAWEFDPFAEAYGRVPWCYPAVSYHHMSPGDIEAMWEFEQQWFRKEENAVMLHGDVFRGLLFKETPSALDEWDNFSSEGSEVEVFEADTVEDCAEECDLDILCLQFSIHNGTCSTSHAVMRGVARQGVRSGWMESRIRARVSEIDSCPETEYILP</sequence>
<evidence type="ECO:0000313" key="16">
    <source>
        <dbReference type="Proteomes" id="UP001194746"/>
    </source>
</evidence>
<keyword evidence="11 13" id="KW-0472">Membrane</keyword>
<dbReference type="PANTHER" id="PTHR23033:SF47">
    <property type="entry name" value="APPLE DOMAIN-CONTAINING PROTEIN-RELATED"/>
    <property type="match status" value="1"/>
</dbReference>
<keyword evidence="5" id="KW-0328">Glycosyltransferase</keyword>
<keyword evidence="8" id="KW-0547">Nucleotide-binding</keyword>
<feature type="domain" description="Fringe-like glycosyltransferase" evidence="14">
    <location>
        <begin position="194"/>
        <end position="293"/>
    </location>
</feature>
<name>A0AAD4GUA5_ASPNN</name>
<evidence type="ECO:0000256" key="2">
    <source>
        <dbReference type="ARBA" id="ARBA00004922"/>
    </source>
</evidence>
<dbReference type="InterPro" id="IPR003378">
    <property type="entry name" value="Fringe-like_glycosylTrfase"/>
</dbReference>
<evidence type="ECO:0000256" key="9">
    <source>
        <dbReference type="ARBA" id="ARBA00022968"/>
    </source>
</evidence>
<dbReference type="EC" id="2.4.1.122" evidence="4"/>
<dbReference type="GO" id="GO:0016020">
    <property type="term" value="C:membrane"/>
    <property type="evidence" value="ECO:0007669"/>
    <property type="project" value="UniProtKB-SubCell"/>
</dbReference>
<comment type="subcellular location">
    <subcellularLocation>
        <location evidence="1">Membrane</location>
        <topology evidence="1">Single-pass type II membrane protein</topology>
    </subcellularLocation>
</comment>
<evidence type="ECO:0000313" key="15">
    <source>
        <dbReference type="EMBL" id="KAF9889496.1"/>
    </source>
</evidence>
<keyword evidence="10 13" id="KW-1133">Transmembrane helix</keyword>
<comment type="similarity">
    <text evidence="3">Belongs to the glycosyltransferase 31 family. Beta3-Gal-T subfamily.</text>
</comment>
<evidence type="ECO:0000256" key="4">
    <source>
        <dbReference type="ARBA" id="ARBA00012557"/>
    </source>
</evidence>
<evidence type="ECO:0000256" key="13">
    <source>
        <dbReference type="SAM" id="Phobius"/>
    </source>
</evidence>
<evidence type="ECO:0000256" key="1">
    <source>
        <dbReference type="ARBA" id="ARBA00004606"/>
    </source>
</evidence>
<dbReference type="GO" id="GO:0000166">
    <property type="term" value="F:nucleotide binding"/>
    <property type="evidence" value="ECO:0007669"/>
    <property type="project" value="UniProtKB-KW"/>
</dbReference>